<dbReference type="AlphaFoldDB" id="A0AAJ7WH84"/>
<dbReference type="Pfam" id="PF00178">
    <property type="entry name" value="Ets"/>
    <property type="match status" value="1"/>
</dbReference>
<dbReference type="InterPro" id="IPR036390">
    <property type="entry name" value="WH_DNA-bd_sf"/>
</dbReference>
<evidence type="ECO:0000256" key="2">
    <source>
        <dbReference type="ARBA" id="ARBA00023125"/>
    </source>
</evidence>
<name>A0AAJ7WH84_9ACAR</name>
<dbReference type="GeneID" id="100899499"/>
<evidence type="ECO:0000256" key="3">
    <source>
        <dbReference type="RuleBase" id="RU004019"/>
    </source>
</evidence>
<dbReference type="GO" id="GO:0030154">
    <property type="term" value="P:cell differentiation"/>
    <property type="evidence" value="ECO:0007669"/>
    <property type="project" value="TreeGrafter"/>
</dbReference>
<evidence type="ECO:0000259" key="5">
    <source>
        <dbReference type="PROSITE" id="PS50061"/>
    </source>
</evidence>
<sequence length="188" mass="21193">MIPDGQAGSCVAYSQTPEGVKDVVHSKPKSSSSTLRPLEHQKLESAPTSTRNSIALAVTCPCNGFSRPVSSRRGAVQLYHFLLGLLKSPEASSTCIQWTGNGFEFKLNDPEEVARQWGELKNRPQMNYDKMSRSLRYYYDKFIIAKVSGERYVYRFLHIPECLNYQSTSADPYNCSWSGCCLGDRKQF</sequence>
<keyword evidence="3" id="KW-0539">Nucleus</keyword>
<keyword evidence="6" id="KW-1185">Reference proteome</keyword>
<proteinExistence type="inferred from homology"/>
<dbReference type="InterPro" id="IPR036388">
    <property type="entry name" value="WH-like_DNA-bd_sf"/>
</dbReference>
<comment type="subcellular location">
    <subcellularLocation>
        <location evidence="3">Nucleus</location>
    </subcellularLocation>
</comment>
<dbReference type="GO" id="GO:0005634">
    <property type="term" value="C:nucleus"/>
    <property type="evidence" value="ECO:0007669"/>
    <property type="project" value="UniProtKB-SubCell"/>
</dbReference>
<dbReference type="Gene3D" id="1.10.10.10">
    <property type="entry name" value="Winged helix-like DNA-binding domain superfamily/Winged helix DNA-binding domain"/>
    <property type="match status" value="1"/>
</dbReference>
<comment type="similarity">
    <text evidence="1 3">Belongs to the ETS family.</text>
</comment>
<keyword evidence="2 3" id="KW-0238">DNA-binding</keyword>
<protein>
    <submittedName>
        <fullName evidence="7">ETV5-related protein Ets96B</fullName>
    </submittedName>
</protein>
<accession>A0AAJ7WH84</accession>
<dbReference type="GO" id="GO:0043565">
    <property type="term" value="F:sequence-specific DNA binding"/>
    <property type="evidence" value="ECO:0007669"/>
    <property type="project" value="InterPro"/>
</dbReference>
<evidence type="ECO:0000256" key="1">
    <source>
        <dbReference type="ARBA" id="ARBA00005562"/>
    </source>
</evidence>
<dbReference type="InterPro" id="IPR000418">
    <property type="entry name" value="Ets_dom"/>
</dbReference>
<dbReference type="GO" id="GO:0000981">
    <property type="term" value="F:DNA-binding transcription factor activity, RNA polymerase II-specific"/>
    <property type="evidence" value="ECO:0007669"/>
    <property type="project" value="TreeGrafter"/>
</dbReference>
<feature type="domain" description="ETS" evidence="5">
    <location>
        <begin position="76"/>
        <end position="157"/>
    </location>
</feature>
<dbReference type="SUPFAM" id="SSF46785">
    <property type="entry name" value="Winged helix' DNA-binding domain"/>
    <property type="match status" value="1"/>
</dbReference>
<dbReference type="PROSITE" id="PS00345">
    <property type="entry name" value="ETS_DOMAIN_1"/>
    <property type="match status" value="1"/>
</dbReference>
<evidence type="ECO:0000256" key="4">
    <source>
        <dbReference type="SAM" id="MobiDB-lite"/>
    </source>
</evidence>
<dbReference type="PROSITE" id="PS50061">
    <property type="entry name" value="ETS_DOMAIN_3"/>
    <property type="match status" value="1"/>
</dbReference>
<dbReference type="PRINTS" id="PR00454">
    <property type="entry name" value="ETSDOMAIN"/>
</dbReference>
<evidence type="ECO:0000313" key="7">
    <source>
        <dbReference type="RefSeq" id="XP_028966752.1"/>
    </source>
</evidence>
<dbReference type="SMART" id="SM00413">
    <property type="entry name" value="ETS"/>
    <property type="match status" value="1"/>
</dbReference>
<dbReference type="Proteomes" id="UP000694867">
    <property type="component" value="Unplaced"/>
</dbReference>
<evidence type="ECO:0000313" key="6">
    <source>
        <dbReference type="Proteomes" id="UP000694867"/>
    </source>
</evidence>
<reference evidence="7" key="1">
    <citation type="submission" date="2025-08" db="UniProtKB">
        <authorList>
            <consortium name="RefSeq"/>
        </authorList>
    </citation>
    <scope>IDENTIFICATION</scope>
</reference>
<dbReference type="InterPro" id="IPR046328">
    <property type="entry name" value="ETS_fam"/>
</dbReference>
<gene>
    <name evidence="7" type="primary">LOC100899499</name>
</gene>
<dbReference type="RefSeq" id="XP_028966752.1">
    <property type="nucleotide sequence ID" value="XM_029110919.1"/>
</dbReference>
<organism evidence="6 7">
    <name type="scientific">Galendromus occidentalis</name>
    <name type="common">western predatory mite</name>
    <dbReference type="NCBI Taxonomy" id="34638"/>
    <lineage>
        <taxon>Eukaryota</taxon>
        <taxon>Metazoa</taxon>
        <taxon>Ecdysozoa</taxon>
        <taxon>Arthropoda</taxon>
        <taxon>Chelicerata</taxon>
        <taxon>Arachnida</taxon>
        <taxon>Acari</taxon>
        <taxon>Parasitiformes</taxon>
        <taxon>Mesostigmata</taxon>
        <taxon>Gamasina</taxon>
        <taxon>Phytoseioidea</taxon>
        <taxon>Phytoseiidae</taxon>
        <taxon>Typhlodrominae</taxon>
        <taxon>Galendromus</taxon>
    </lineage>
</organism>
<feature type="region of interest" description="Disordered" evidence="4">
    <location>
        <begin position="21"/>
        <end position="47"/>
    </location>
</feature>
<dbReference type="PROSITE" id="PS00346">
    <property type="entry name" value="ETS_DOMAIN_2"/>
    <property type="match status" value="1"/>
</dbReference>
<dbReference type="KEGG" id="goe:100899499"/>
<dbReference type="PANTHER" id="PTHR11849">
    <property type="entry name" value="ETS"/>
    <property type="match status" value="1"/>
</dbReference>